<dbReference type="Gene3D" id="2.40.50.140">
    <property type="entry name" value="Nucleic acid-binding proteins"/>
    <property type="match status" value="1"/>
</dbReference>
<sequence>MKFHSFAIAAVVAVTAVAAPVASFAQAKAKMYKVEELHKNREALAGKTIQAQGKVVKANNGIRGYNFVHVQDGSGKADVGNHNLIVRSKQTANVGDTVTVSGTVLVNKDMGAGYFYPLLIDEGTVTPKK</sequence>
<dbReference type="Proteomes" id="UP000197535">
    <property type="component" value="Unassembled WGS sequence"/>
</dbReference>
<evidence type="ECO:0000256" key="1">
    <source>
        <dbReference type="SAM" id="SignalP"/>
    </source>
</evidence>
<accession>A0A254TCZ0</accession>
<feature type="chain" id="PRO_5013395714" description="DNA-binding protein" evidence="1">
    <location>
        <begin position="28"/>
        <end position="129"/>
    </location>
</feature>
<evidence type="ECO:0000313" key="3">
    <source>
        <dbReference type="Proteomes" id="UP000197535"/>
    </source>
</evidence>
<evidence type="ECO:0008006" key="4">
    <source>
        <dbReference type="Google" id="ProtNLM"/>
    </source>
</evidence>
<dbReference type="InterPro" id="IPR012340">
    <property type="entry name" value="NA-bd_OB-fold"/>
</dbReference>
<name>A0A254TCZ0_9BURK</name>
<dbReference type="OrthoDB" id="1118190at2"/>
<organism evidence="2 3">
    <name type="scientific">Noviherbaspirillum denitrificans</name>
    <dbReference type="NCBI Taxonomy" id="1968433"/>
    <lineage>
        <taxon>Bacteria</taxon>
        <taxon>Pseudomonadati</taxon>
        <taxon>Pseudomonadota</taxon>
        <taxon>Betaproteobacteria</taxon>
        <taxon>Burkholderiales</taxon>
        <taxon>Oxalobacteraceae</taxon>
        <taxon>Noviherbaspirillum</taxon>
    </lineage>
</organism>
<comment type="caution">
    <text evidence="2">The sequence shown here is derived from an EMBL/GenBank/DDBJ whole genome shotgun (WGS) entry which is preliminary data.</text>
</comment>
<evidence type="ECO:0000313" key="2">
    <source>
        <dbReference type="EMBL" id="OWW20037.1"/>
    </source>
</evidence>
<reference evidence="2 3" key="1">
    <citation type="submission" date="2016-02" db="EMBL/GenBank/DDBJ databases">
        <authorList>
            <person name="Wen L."/>
            <person name="He K."/>
            <person name="Yang H."/>
        </authorList>
    </citation>
    <scope>NUCLEOTIDE SEQUENCE [LARGE SCALE GENOMIC DNA]</scope>
    <source>
        <strain evidence="2 3">TSA40</strain>
    </source>
</reference>
<proteinExistence type="predicted"/>
<dbReference type="RefSeq" id="WP_088706932.1">
    <property type="nucleotide sequence ID" value="NZ_LSTO01000001.1"/>
</dbReference>
<dbReference type="AlphaFoldDB" id="A0A254TCZ0"/>
<keyword evidence="3" id="KW-1185">Reference proteome</keyword>
<gene>
    <name evidence="2" type="ORF">AYR66_11565</name>
</gene>
<dbReference type="EMBL" id="LSTO01000001">
    <property type="protein sequence ID" value="OWW20037.1"/>
    <property type="molecule type" value="Genomic_DNA"/>
</dbReference>
<protein>
    <recommendedName>
        <fullName evidence="4">DNA-binding protein</fullName>
    </recommendedName>
</protein>
<keyword evidence="1" id="KW-0732">Signal</keyword>
<feature type="signal peptide" evidence="1">
    <location>
        <begin position="1"/>
        <end position="27"/>
    </location>
</feature>